<dbReference type="EMBL" id="JACOOS010000005">
    <property type="protein sequence ID" value="MBC5677238.1"/>
    <property type="molecule type" value="Genomic_DNA"/>
</dbReference>
<evidence type="ECO:0000313" key="3">
    <source>
        <dbReference type="EMBL" id="MBC5677238.1"/>
    </source>
</evidence>
<organism evidence="3 4">
    <name type="scientific">Anaerostipes hominis</name>
    <name type="common">ex Liu et al. 2021</name>
    <dbReference type="NCBI Taxonomy" id="2763018"/>
    <lineage>
        <taxon>Bacteria</taxon>
        <taxon>Bacillati</taxon>
        <taxon>Bacillota</taxon>
        <taxon>Clostridia</taxon>
        <taxon>Lachnospirales</taxon>
        <taxon>Lachnospiraceae</taxon>
        <taxon>Anaerostipes</taxon>
    </lineage>
</organism>
<evidence type="ECO:0000256" key="1">
    <source>
        <dbReference type="SAM" id="MobiDB-lite"/>
    </source>
</evidence>
<feature type="region of interest" description="Disordered" evidence="1">
    <location>
        <begin position="202"/>
        <end position="266"/>
    </location>
</feature>
<comment type="caution">
    <text evidence="3">The sequence shown here is derived from an EMBL/GenBank/DDBJ whole genome shotgun (WGS) entry which is preliminary data.</text>
</comment>
<dbReference type="RefSeq" id="WP_024727409.1">
    <property type="nucleotide sequence ID" value="NZ_JACOOS010000005.1"/>
</dbReference>
<reference evidence="3 4" key="1">
    <citation type="submission" date="2020-08" db="EMBL/GenBank/DDBJ databases">
        <title>Genome public.</title>
        <authorList>
            <person name="Liu C."/>
            <person name="Sun Q."/>
        </authorList>
    </citation>
    <scope>NUCLEOTIDE SEQUENCE [LARGE SCALE GENOMIC DNA]</scope>
    <source>
        <strain evidence="3 4">NSJ-7</strain>
    </source>
</reference>
<accession>A0ABR7FQV1</accession>
<keyword evidence="4" id="KW-1185">Reference proteome</keyword>
<feature type="compositionally biased region" description="Polar residues" evidence="1">
    <location>
        <begin position="309"/>
        <end position="318"/>
    </location>
</feature>
<evidence type="ECO:0000313" key="4">
    <source>
        <dbReference type="Proteomes" id="UP000635828"/>
    </source>
</evidence>
<gene>
    <name evidence="3" type="ORF">H8S22_06330</name>
</gene>
<name>A0ABR7FQV1_9FIRM</name>
<evidence type="ECO:0008006" key="5">
    <source>
        <dbReference type="Google" id="ProtNLM"/>
    </source>
</evidence>
<protein>
    <recommendedName>
        <fullName evidence="5">SCP domain-containing protein</fullName>
    </recommendedName>
</protein>
<dbReference type="InterPro" id="IPR035940">
    <property type="entry name" value="CAP_sf"/>
</dbReference>
<evidence type="ECO:0000256" key="2">
    <source>
        <dbReference type="SAM" id="SignalP"/>
    </source>
</evidence>
<sequence>MKKIRTLFCCLFLAFILSWTVKAKTPVDRPQASNAEEQEDNWYNASGTIQADSEYVLDPEIPENYIPIPGKDETYMVVDEKGNIKKYRQRMKQKDGSWVWQDVNPDIPDNYMPVKGIKNLYKVMNEDGSTSYMKYIRNEDDTYAFITCDKKGKPLEDKIKGDKIPDNYVHISNNVYAVYNEHGVIIGYKKRKTKKDGSYYWADTKKPKESSKKDSNIVNGGLSKKKTSSQSNVPAAQKKGSNPSVTQTNGSGAKKKNSDGSYTQTESYTETKIKGNYRITYKTTITKKYDSRGNLLSTKKVGPNEISKTKVSGSSSLNAPDKSSVKNRLDEEAARMGAKVSYQTSMETKLLTALNAERQSEGIKALSKTANAYKIAKCRAADMALYDYVDYDSYLYGSLNAMLKKYGIRYETSGMNIWKTTNRDVDGINARFQAVSGSRKTRMSKHASGVGIAVVKKGGYYYICEVFL</sequence>
<dbReference type="Proteomes" id="UP000635828">
    <property type="component" value="Unassembled WGS sequence"/>
</dbReference>
<feature type="signal peptide" evidence="2">
    <location>
        <begin position="1"/>
        <end position="23"/>
    </location>
</feature>
<feature type="compositionally biased region" description="Basic and acidic residues" evidence="1">
    <location>
        <begin position="203"/>
        <end position="215"/>
    </location>
</feature>
<dbReference type="SUPFAM" id="SSF55797">
    <property type="entry name" value="PR-1-like"/>
    <property type="match status" value="1"/>
</dbReference>
<feature type="region of interest" description="Disordered" evidence="1">
    <location>
        <begin position="295"/>
        <end position="328"/>
    </location>
</feature>
<keyword evidence="2" id="KW-0732">Signal</keyword>
<dbReference type="Gene3D" id="3.40.33.10">
    <property type="entry name" value="CAP"/>
    <property type="match status" value="1"/>
</dbReference>
<feature type="compositionally biased region" description="Polar residues" evidence="1">
    <location>
        <begin position="228"/>
        <end position="251"/>
    </location>
</feature>
<feature type="chain" id="PRO_5046736053" description="SCP domain-containing protein" evidence="2">
    <location>
        <begin position="24"/>
        <end position="468"/>
    </location>
</feature>
<dbReference type="CDD" id="cd05379">
    <property type="entry name" value="CAP_bacterial"/>
    <property type="match status" value="1"/>
</dbReference>
<proteinExistence type="predicted"/>